<protein>
    <submittedName>
        <fullName evidence="2">Uncharacterized protein</fullName>
    </submittedName>
</protein>
<feature type="coiled-coil region" evidence="1">
    <location>
        <begin position="73"/>
        <end position="100"/>
    </location>
</feature>
<dbReference type="RefSeq" id="WP_133330038.1">
    <property type="nucleotide sequence ID" value="NZ_SMYL01000009.1"/>
</dbReference>
<proteinExistence type="predicted"/>
<evidence type="ECO:0000256" key="1">
    <source>
        <dbReference type="SAM" id="Coils"/>
    </source>
</evidence>
<gene>
    <name evidence="2" type="ORF">E2I14_15175</name>
</gene>
<organism evidence="2 3">
    <name type="scientific">Sapientia aquatica</name>
    <dbReference type="NCBI Taxonomy" id="1549640"/>
    <lineage>
        <taxon>Bacteria</taxon>
        <taxon>Pseudomonadati</taxon>
        <taxon>Pseudomonadota</taxon>
        <taxon>Betaproteobacteria</taxon>
        <taxon>Burkholderiales</taxon>
        <taxon>Oxalobacteraceae</taxon>
        <taxon>Sapientia</taxon>
    </lineage>
</organism>
<reference evidence="2 3" key="1">
    <citation type="submission" date="2019-03" db="EMBL/GenBank/DDBJ databases">
        <title>Sapientia aquatica gen. nov., sp. nov., isolated from a crater lake.</title>
        <authorList>
            <person name="Felfoldi T."/>
            <person name="Szabo A."/>
            <person name="Toth E."/>
            <person name="Schumann P."/>
            <person name="Keki Z."/>
            <person name="Marialigeti K."/>
            <person name="Mathe I."/>
        </authorList>
    </citation>
    <scope>NUCLEOTIDE SEQUENCE [LARGE SCALE GENOMIC DNA]</scope>
    <source>
        <strain evidence="2 3">SA-152</strain>
    </source>
</reference>
<name>A0A4R5VXA2_9BURK</name>
<dbReference type="Proteomes" id="UP000294829">
    <property type="component" value="Unassembled WGS sequence"/>
</dbReference>
<accession>A0A4R5VXA2</accession>
<sequence length="176" mass="19424">MAILFIVLSGMLVLLVIAKIISDAYSAAELRELKEQWNDIKVGGTFNNVGLDFANRQLAKYNSDQLASCDVEIAKYQELKASQEKEKAELEVKAEEKAVADNAEMDKYEAARAKRASLPGVKLGMSEKQVINKTSWGAPTDVNTTITASGKREQWVYGEHGGYLYFTNGILTAIQN</sequence>
<dbReference type="OrthoDB" id="9794377at2"/>
<keyword evidence="1" id="KW-0175">Coiled coil</keyword>
<comment type="caution">
    <text evidence="2">The sequence shown here is derived from an EMBL/GenBank/DDBJ whole genome shotgun (WGS) entry which is preliminary data.</text>
</comment>
<keyword evidence="3" id="KW-1185">Reference proteome</keyword>
<dbReference type="AlphaFoldDB" id="A0A4R5VXA2"/>
<evidence type="ECO:0000313" key="2">
    <source>
        <dbReference type="EMBL" id="TDK63540.1"/>
    </source>
</evidence>
<evidence type="ECO:0000313" key="3">
    <source>
        <dbReference type="Proteomes" id="UP000294829"/>
    </source>
</evidence>
<dbReference type="EMBL" id="SMYL01000009">
    <property type="protein sequence ID" value="TDK63540.1"/>
    <property type="molecule type" value="Genomic_DNA"/>
</dbReference>